<dbReference type="GO" id="GO:0005829">
    <property type="term" value="C:cytosol"/>
    <property type="evidence" value="ECO:0007669"/>
    <property type="project" value="TreeGrafter"/>
</dbReference>
<dbReference type="InterPro" id="IPR000717">
    <property type="entry name" value="PCI_dom"/>
</dbReference>
<dbReference type="Proteomes" id="UP000664534">
    <property type="component" value="Unassembled WGS sequence"/>
</dbReference>
<dbReference type="InterPro" id="IPR033464">
    <property type="entry name" value="CSN8_PSD8_EIF3K"/>
</dbReference>
<sequence>MSTTELNTTLTQLQSSPPPSPQKIASLLSTAKRQLLTLNALLPTPSTSPQLLGLARATLETGALLSIRLQDPDAFTRYFQQLLPFYELPPSSFKPAGGGQRSKVTGLYLLLLLTKGDYAGFHTVLEGLEVEMGGSTGAGLEEDKFIGYPVKLERWLMEGSYDRVWGATKREGVPGEEFGVFSEVLIGTIRSEIASCSEKAYPSLPIANAKNLLFLESEGGVVEFAQGRGWVVQDGRIYFPLQQGDGVRSEKEILVASGQVIENTIGYARELETIV</sequence>
<comment type="caution">
    <text evidence="5">The sequence shown here is derived from an EMBL/GenBank/DDBJ whole genome shotgun (WGS) entry which is preliminary data.</text>
</comment>
<evidence type="ECO:0000256" key="1">
    <source>
        <dbReference type="ARBA" id="ARBA00009627"/>
    </source>
</evidence>
<feature type="region of interest" description="Disordered" evidence="3">
    <location>
        <begin position="1"/>
        <end position="22"/>
    </location>
</feature>
<dbReference type="PROSITE" id="PS50250">
    <property type="entry name" value="PCI"/>
    <property type="match status" value="1"/>
</dbReference>
<feature type="compositionally biased region" description="Low complexity" evidence="3">
    <location>
        <begin position="1"/>
        <end position="15"/>
    </location>
</feature>
<dbReference type="InterPro" id="IPR006746">
    <property type="entry name" value="26S_Psome_Rpn12"/>
</dbReference>
<dbReference type="PANTHER" id="PTHR12387">
    <property type="entry name" value="26S PROTEASOME NON-ATPASE REGULATORY SUBUNIT 8"/>
    <property type="match status" value="1"/>
</dbReference>
<evidence type="ECO:0000313" key="5">
    <source>
        <dbReference type="EMBL" id="CAF9907145.1"/>
    </source>
</evidence>
<dbReference type="AlphaFoldDB" id="A0A8H3I8E8"/>
<dbReference type="OrthoDB" id="8775810at2759"/>
<dbReference type="GO" id="GO:0005634">
    <property type="term" value="C:nucleus"/>
    <property type="evidence" value="ECO:0007669"/>
    <property type="project" value="TreeGrafter"/>
</dbReference>
<evidence type="ECO:0000256" key="2">
    <source>
        <dbReference type="ARBA" id="ARBA00022942"/>
    </source>
</evidence>
<proteinExistence type="inferred from homology"/>
<organism evidence="5 6">
    <name type="scientific">Imshaugia aleurites</name>
    <dbReference type="NCBI Taxonomy" id="172621"/>
    <lineage>
        <taxon>Eukaryota</taxon>
        <taxon>Fungi</taxon>
        <taxon>Dikarya</taxon>
        <taxon>Ascomycota</taxon>
        <taxon>Pezizomycotina</taxon>
        <taxon>Lecanoromycetes</taxon>
        <taxon>OSLEUM clade</taxon>
        <taxon>Lecanoromycetidae</taxon>
        <taxon>Lecanorales</taxon>
        <taxon>Lecanorineae</taxon>
        <taxon>Parmeliaceae</taxon>
        <taxon>Imshaugia</taxon>
    </lineage>
</organism>
<dbReference type="PANTHER" id="PTHR12387:SF0">
    <property type="entry name" value="26S PROTEASOME NON-ATPASE REGULATORY SUBUNIT 8"/>
    <property type="match status" value="1"/>
</dbReference>
<dbReference type="Gene3D" id="1.25.40.990">
    <property type="match status" value="1"/>
</dbReference>
<keyword evidence="6" id="KW-1185">Reference proteome</keyword>
<dbReference type="GO" id="GO:0043161">
    <property type="term" value="P:proteasome-mediated ubiquitin-dependent protein catabolic process"/>
    <property type="evidence" value="ECO:0007669"/>
    <property type="project" value="TreeGrafter"/>
</dbReference>
<comment type="similarity">
    <text evidence="1">Belongs to the proteasome subunit S14 family.</text>
</comment>
<keyword evidence="2" id="KW-0647">Proteasome</keyword>
<accession>A0A8H3I8E8</accession>
<dbReference type="EMBL" id="CAJPDT010000003">
    <property type="protein sequence ID" value="CAF9907145.1"/>
    <property type="molecule type" value="Genomic_DNA"/>
</dbReference>
<feature type="domain" description="PCI" evidence="4">
    <location>
        <begin position="74"/>
        <end position="255"/>
    </location>
</feature>
<dbReference type="Pfam" id="PF10075">
    <property type="entry name" value="CSN8_PSD8_EIF3K"/>
    <property type="match status" value="1"/>
</dbReference>
<dbReference type="FunFam" id="1.25.40.990:FF:000001">
    <property type="entry name" value="26S proteasome non-ATPase regulatory subunit"/>
    <property type="match status" value="1"/>
</dbReference>
<protein>
    <submittedName>
        <fullName evidence="5">Regulatory particle non-ATPase</fullName>
    </submittedName>
</protein>
<dbReference type="GO" id="GO:0008541">
    <property type="term" value="C:proteasome regulatory particle, lid subcomplex"/>
    <property type="evidence" value="ECO:0007669"/>
    <property type="project" value="TreeGrafter"/>
</dbReference>
<evidence type="ECO:0000259" key="4">
    <source>
        <dbReference type="PROSITE" id="PS50250"/>
    </source>
</evidence>
<gene>
    <name evidence="5" type="primary">RPN12_1</name>
    <name evidence="5" type="ORF">IMSHALPRED_005450</name>
</gene>
<name>A0A8H3I8E8_9LECA</name>
<evidence type="ECO:0000256" key="3">
    <source>
        <dbReference type="SAM" id="MobiDB-lite"/>
    </source>
</evidence>
<reference evidence="5" key="1">
    <citation type="submission" date="2021-03" db="EMBL/GenBank/DDBJ databases">
        <authorList>
            <person name="Tagirdzhanova G."/>
        </authorList>
    </citation>
    <scope>NUCLEOTIDE SEQUENCE</scope>
</reference>
<evidence type="ECO:0000313" key="6">
    <source>
        <dbReference type="Proteomes" id="UP000664534"/>
    </source>
</evidence>